<dbReference type="Pfam" id="PF14534">
    <property type="entry name" value="DUF4440"/>
    <property type="match status" value="1"/>
</dbReference>
<dbReference type="InterPro" id="IPR032710">
    <property type="entry name" value="NTF2-like_dom_sf"/>
</dbReference>
<dbReference type="Gene3D" id="3.10.450.50">
    <property type="match status" value="1"/>
</dbReference>
<dbReference type="PANTHER" id="PTHR31664:SF4">
    <property type="entry name" value="DUF4440 DOMAIN-CONTAINING PROTEIN"/>
    <property type="match status" value="1"/>
</dbReference>
<evidence type="ECO:0000259" key="1">
    <source>
        <dbReference type="Pfam" id="PF14534"/>
    </source>
</evidence>
<dbReference type="InterPro" id="IPR027843">
    <property type="entry name" value="DUF4440"/>
</dbReference>
<dbReference type="SUPFAM" id="SSF54427">
    <property type="entry name" value="NTF2-like"/>
    <property type="match status" value="1"/>
</dbReference>
<feature type="non-terminal residue" evidence="2">
    <location>
        <position position="1"/>
    </location>
</feature>
<gene>
    <name evidence="2" type="ORF">PMAYCL1PPCAC_22182</name>
</gene>
<name>A0AAN5I4J0_9BILA</name>
<reference evidence="3" key="1">
    <citation type="submission" date="2022-10" db="EMBL/GenBank/DDBJ databases">
        <title>Genome assembly of Pristionchus species.</title>
        <authorList>
            <person name="Yoshida K."/>
            <person name="Sommer R.J."/>
        </authorList>
    </citation>
    <scope>NUCLEOTIDE SEQUENCE [LARGE SCALE GENOMIC DNA]</scope>
    <source>
        <strain evidence="3">RS5460</strain>
    </source>
</reference>
<keyword evidence="3" id="KW-1185">Reference proteome</keyword>
<proteinExistence type="predicted"/>
<dbReference type="EMBL" id="BTRK01000005">
    <property type="protein sequence ID" value="GMR51987.1"/>
    <property type="molecule type" value="Genomic_DNA"/>
</dbReference>
<feature type="domain" description="DUF4440" evidence="1">
    <location>
        <begin position="20"/>
        <end position="123"/>
    </location>
</feature>
<organism evidence="2 3">
    <name type="scientific">Pristionchus mayeri</name>
    <dbReference type="NCBI Taxonomy" id="1317129"/>
    <lineage>
        <taxon>Eukaryota</taxon>
        <taxon>Metazoa</taxon>
        <taxon>Ecdysozoa</taxon>
        <taxon>Nematoda</taxon>
        <taxon>Chromadorea</taxon>
        <taxon>Rhabditida</taxon>
        <taxon>Rhabditina</taxon>
        <taxon>Diplogasteromorpha</taxon>
        <taxon>Diplogasteroidea</taxon>
        <taxon>Neodiplogasteridae</taxon>
        <taxon>Pristionchus</taxon>
    </lineage>
</organism>
<accession>A0AAN5I4J0</accession>
<evidence type="ECO:0000313" key="2">
    <source>
        <dbReference type="EMBL" id="GMR51987.1"/>
    </source>
</evidence>
<evidence type="ECO:0000313" key="3">
    <source>
        <dbReference type="Proteomes" id="UP001328107"/>
    </source>
</evidence>
<sequence length="129" mass="14979">IRTTSRITMSQKFEPIFDAISKKVGNAYETGDVDAAADMYDEHGVIVGKKNSRVYFGREQIKEMIDHLMGKKDFKMLNKSIHDVGDGRFYVDVDYETKDMMSGSEARGTFHQLFHKKDDEWKCVYECFE</sequence>
<comment type="caution">
    <text evidence="2">The sequence shown here is derived from an EMBL/GenBank/DDBJ whole genome shotgun (WGS) entry which is preliminary data.</text>
</comment>
<protein>
    <recommendedName>
        <fullName evidence="1">DUF4440 domain-containing protein</fullName>
    </recommendedName>
</protein>
<dbReference type="Proteomes" id="UP001328107">
    <property type="component" value="Unassembled WGS sequence"/>
</dbReference>
<dbReference type="AlphaFoldDB" id="A0AAN5I4J0"/>
<dbReference type="PANTHER" id="PTHR31664">
    <property type="entry name" value="PROTEIN CBG16427"/>
    <property type="match status" value="1"/>
</dbReference>